<evidence type="ECO:0008006" key="3">
    <source>
        <dbReference type="Google" id="ProtNLM"/>
    </source>
</evidence>
<protein>
    <recommendedName>
        <fullName evidence="3">Calcineurin-like phosphoesterase domain-containing protein</fullName>
    </recommendedName>
</protein>
<dbReference type="Proteomes" id="UP000274199">
    <property type="component" value="Segment"/>
</dbReference>
<evidence type="ECO:0000313" key="1">
    <source>
        <dbReference type="EMBL" id="AYP68242.1"/>
    </source>
</evidence>
<name>A0A3G3BVF2_9CAUD</name>
<reference evidence="1 2" key="1">
    <citation type="submission" date="2018-09" db="EMBL/GenBank/DDBJ databases">
        <title>Comparative Genomic Analysis of Eight Novel Haloalkaliphilic Bacteriophages from Lake Elmenteita, Kenya.</title>
        <authorList>
            <person name="Akhwale J.K."/>
        </authorList>
    </citation>
    <scope>NUCLEOTIDE SEQUENCE [LARGE SCALE GENOMIC DNA]</scope>
</reference>
<organism evidence="1 2">
    <name type="scientific">Bacillus phage vB_BcoS-136</name>
    <dbReference type="NCBI Taxonomy" id="2419619"/>
    <lineage>
        <taxon>Viruses</taxon>
        <taxon>Duplodnaviria</taxon>
        <taxon>Heunggongvirae</taxon>
        <taxon>Uroviricota</taxon>
        <taxon>Caudoviricetes</taxon>
        <taxon>Heleneionescovirinae</taxon>
        <taxon>Kenyattavirus</taxon>
        <taxon>Kenyattavirus kv136</taxon>
    </lineage>
</organism>
<accession>A0A3G3BVF2</accession>
<keyword evidence="2" id="KW-1185">Reference proteome</keyword>
<dbReference type="Gene3D" id="3.60.21.10">
    <property type="match status" value="1"/>
</dbReference>
<dbReference type="SUPFAM" id="SSF56300">
    <property type="entry name" value="Metallo-dependent phosphatases"/>
    <property type="match status" value="1"/>
</dbReference>
<proteinExistence type="predicted"/>
<evidence type="ECO:0000313" key="2">
    <source>
        <dbReference type="Proteomes" id="UP000274199"/>
    </source>
</evidence>
<sequence length="419" mass="48762">MSDYNFERLQGESKFRHLVRLSVAKLNKEHSMDWLELVDMFGLDYSAETLRKKSYGWKDFVENEEIEKLNSEEEVTYKETVEILANGNRKSDKLIKMSSEQSKDVDYLLDAHGFDKTDWELVNARNNIWHVYSKQDGVQELYSSKITVKPRVNGFDIDKLVEMVTAKREPIIVEKENTGNHSKLLEISLFDMHFGISSLEYYTYHLNEIVSKIRSRKWDTILIVIGQDLLHNDNFRGQTANGTNIDKVNMEVAFDEALMFYESMIEEAIKESKKVECIYVKGNHDESLSYGLFRTLMKSFREEEKKETISFDSSLKQRKAFTWENVFIGLTHGDKGANRLMENFLSEFGKLIASANIREIHSGHLHTELTKDKFGIVQRTLSTANKTDDWHDDNGFIGANKRFQLFEYSSSSLDAIYYI</sequence>
<dbReference type="InterPro" id="IPR029052">
    <property type="entry name" value="Metallo-depent_PP-like"/>
</dbReference>
<dbReference type="EMBL" id="MH884508">
    <property type="protein sequence ID" value="AYP68242.1"/>
    <property type="molecule type" value="Genomic_DNA"/>
</dbReference>
<gene>
    <name evidence="1" type="ORF">vBBcoS136_00127</name>
</gene>